<evidence type="ECO:0000256" key="13">
    <source>
        <dbReference type="RuleBase" id="RU003691"/>
    </source>
</evidence>
<protein>
    <recommendedName>
        <fullName evidence="2">Dihydrolipoyl dehydrogenase</fullName>
    </recommendedName>
    <alternativeName>
        <fullName evidence="9">Dihydrolipoamide dehydrogenase</fullName>
    </alternativeName>
</protein>
<evidence type="ECO:0000256" key="4">
    <source>
        <dbReference type="ARBA" id="ARBA00022827"/>
    </source>
</evidence>
<evidence type="ECO:0000313" key="17">
    <source>
        <dbReference type="Proteomes" id="UP000175616"/>
    </source>
</evidence>
<evidence type="ECO:0000256" key="7">
    <source>
        <dbReference type="ARBA" id="ARBA00023157"/>
    </source>
</evidence>
<feature type="non-terminal residue" evidence="16">
    <location>
        <position position="480"/>
    </location>
</feature>
<keyword evidence="7" id="KW-1015">Disulfide bond</keyword>
<evidence type="ECO:0000256" key="11">
    <source>
        <dbReference type="PIRSR" id="PIRSR000350-3"/>
    </source>
</evidence>
<dbReference type="Gene3D" id="3.50.50.60">
    <property type="entry name" value="FAD/NAD(P)-binding domain"/>
    <property type="match status" value="2"/>
</dbReference>
<name>A0A1E7YM57_9PROT</name>
<feature type="domain" description="Pyridine nucleotide-disulphide oxidoreductase dimerisation" evidence="14">
    <location>
        <begin position="354"/>
        <end position="461"/>
    </location>
</feature>
<keyword evidence="5 13" id="KW-0560">Oxidoreductase</keyword>
<feature type="binding site" evidence="11">
    <location>
        <begin position="152"/>
        <end position="154"/>
    </location>
    <ligand>
        <name>FAD</name>
        <dbReference type="ChEBI" id="CHEBI:57692"/>
    </ligand>
</feature>
<proteinExistence type="inferred from homology"/>
<dbReference type="PANTHER" id="PTHR22912">
    <property type="entry name" value="DISULFIDE OXIDOREDUCTASE"/>
    <property type="match status" value="1"/>
</dbReference>
<comment type="similarity">
    <text evidence="1 13">Belongs to the class-I pyridine nucleotide-disulfide oxidoreductase family.</text>
</comment>
<dbReference type="InterPro" id="IPR023753">
    <property type="entry name" value="FAD/NAD-binding_dom"/>
</dbReference>
<dbReference type="PROSITE" id="PS00076">
    <property type="entry name" value="PYRIDINE_REDOX_1"/>
    <property type="match status" value="1"/>
</dbReference>
<evidence type="ECO:0000256" key="5">
    <source>
        <dbReference type="ARBA" id="ARBA00023002"/>
    </source>
</evidence>
<dbReference type="InterPro" id="IPR001100">
    <property type="entry name" value="Pyr_nuc-diS_OxRdtase"/>
</dbReference>
<dbReference type="PRINTS" id="PR00411">
    <property type="entry name" value="PNDRDTASEI"/>
</dbReference>
<evidence type="ECO:0000256" key="3">
    <source>
        <dbReference type="ARBA" id="ARBA00022630"/>
    </source>
</evidence>
<feature type="binding site" evidence="11">
    <location>
        <position position="278"/>
    </location>
    <ligand>
        <name>NAD(+)</name>
        <dbReference type="ChEBI" id="CHEBI:57540"/>
    </ligand>
</feature>
<evidence type="ECO:0000256" key="9">
    <source>
        <dbReference type="ARBA" id="ARBA00031281"/>
    </source>
</evidence>
<gene>
    <name evidence="16" type="ORF">BAE27_09100</name>
</gene>
<feature type="binding site" evidence="11">
    <location>
        <begin position="190"/>
        <end position="197"/>
    </location>
    <ligand>
        <name>NAD(+)</name>
        <dbReference type="ChEBI" id="CHEBI:57540"/>
    </ligand>
</feature>
<comment type="caution">
    <text evidence="16">The sequence shown here is derived from an EMBL/GenBank/DDBJ whole genome shotgun (WGS) entry which is preliminary data.</text>
</comment>
<dbReference type="PATRIC" id="fig|33059.14.peg.1147"/>
<comment type="cofactor">
    <cofactor evidence="11">
        <name>FAD</name>
        <dbReference type="ChEBI" id="CHEBI:57692"/>
    </cofactor>
    <text evidence="11">Binds 1 FAD per subunit.</text>
</comment>
<evidence type="ECO:0000256" key="12">
    <source>
        <dbReference type="PIRSR" id="PIRSR000350-4"/>
    </source>
</evidence>
<keyword evidence="3 13" id="KW-0285">Flavoprotein</keyword>
<accession>A0A1E7YM57</accession>
<dbReference type="GO" id="GO:0006103">
    <property type="term" value="P:2-oxoglutarate metabolic process"/>
    <property type="evidence" value="ECO:0007669"/>
    <property type="project" value="TreeGrafter"/>
</dbReference>
<sequence>MEPYAKTQGVDMKDFDIGIIGSGPGGYRAAVLAALRGQKVAIIERATWGGTCLNRGCVPKKDWHESAKWIEQSQHFEQRGIVGSPLRGDLGRAWKHQHEVVNTVRQSYLDYLKRLGVRMLEGSAQFIGRHELQIDTAEGQTQIHCDKIIIATGSRPALPPGIETVAHRILHSDELFDTDVPEGKRVIIVGGGIIGTEFAYIFTMLGRQVTWLVHSEPLSHTRYSEQAKDALRDALAALKIEAQSGFVLKKVGIRGDLAWVEGADGQRHEADWVLLATGRHPQTQGLGLEHTAVRRDERGFIVTDAGLETDEPGVYAIGDVVGPLMNANQALADATLVVDRILGKSEARREPLWVPELVYSALELARIGMDEEQAEDADLEPAVGFAAFETSPRALGQDDAAGFVRLLADMDSGAFLGGEIVGRDAGELIHLLAQGSDRDTVLRQWISARYNHPARAEEVLNATETLAARWGLGDFLYGES</sequence>
<dbReference type="GO" id="GO:0004148">
    <property type="term" value="F:dihydrolipoyl dehydrogenase (NADH) activity"/>
    <property type="evidence" value="ECO:0007669"/>
    <property type="project" value="TreeGrafter"/>
</dbReference>
<evidence type="ECO:0000256" key="10">
    <source>
        <dbReference type="PIRSR" id="PIRSR000350-2"/>
    </source>
</evidence>
<feature type="disulfide bond" description="Redox-active" evidence="12">
    <location>
        <begin position="52"/>
        <end position="57"/>
    </location>
</feature>
<feature type="binding site" evidence="11">
    <location>
        <position position="319"/>
    </location>
    <ligand>
        <name>FAD</name>
        <dbReference type="ChEBI" id="CHEBI:57692"/>
    </ligand>
</feature>
<evidence type="ECO:0000256" key="8">
    <source>
        <dbReference type="ARBA" id="ARBA00023284"/>
    </source>
</evidence>
<evidence type="ECO:0000259" key="14">
    <source>
        <dbReference type="Pfam" id="PF02852"/>
    </source>
</evidence>
<feature type="domain" description="FAD/NAD(P)-binding" evidence="15">
    <location>
        <begin position="16"/>
        <end position="333"/>
    </location>
</feature>
<dbReference type="Gene3D" id="3.30.390.30">
    <property type="match status" value="1"/>
</dbReference>
<dbReference type="Pfam" id="PF07992">
    <property type="entry name" value="Pyr_redox_2"/>
    <property type="match status" value="1"/>
</dbReference>
<evidence type="ECO:0000256" key="6">
    <source>
        <dbReference type="ARBA" id="ARBA00023027"/>
    </source>
</evidence>
<dbReference type="AlphaFoldDB" id="A0A1E7YM57"/>
<dbReference type="Proteomes" id="UP000175616">
    <property type="component" value="Unassembled WGS sequence"/>
</dbReference>
<dbReference type="InterPro" id="IPR012999">
    <property type="entry name" value="Pyr_OxRdtase_I_AS"/>
</dbReference>
<dbReference type="InterPro" id="IPR036188">
    <property type="entry name" value="FAD/NAD-bd_sf"/>
</dbReference>
<dbReference type="EMBL" id="LZYE01000243">
    <property type="protein sequence ID" value="OFC34164.1"/>
    <property type="molecule type" value="Genomic_DNA"/>
</dbReference>
<evidence type="ECO:0000313" key="16">
    <source>
        <dbReference type="EMBL" id="OFC34164.1"/>
    </source>
</evidence>
<dbReference type="OMA" id="NSFGTHV"/>
<keyword evidence="11" id="KW-0547">Nucleotide-binding</keyword>
<organism evidence="16 17">
    <name type="scientific">Acidithiobacillus caldus</name>
    <dbReference type="NCBI Taxonomy" id="33059"/>
    <lineage>
        <taxon>Bacteria</taxon>
        <taxon>Pseudomonadati</taxon>
        <taxon>Pseudomonadota</taxon>
        <taxon>Acidithiobacillia</taxon>
        <taxon>Acidithiobacillales</taxon>
        <taxon>Acidithiobacillaceae</taxon>
        <taxon>Acidithiobacillus</taxon>
    </lineage>
</organism>
<dbReference type="PIRSF" id="PIRSF000350">
    <property type="entry name" value="Mercury_reductase_MerA"/>
    <property type="match status" value="1"/>
</dbReference>
<dbReference type="GO" id="GO:0050660">
    <property type="term" value="F:flavin adenine dinucleotide binding"/>
    <property type="evidence" value="ECO:0007669"/>
    <property type="project" value="TreeGrafter"/>
</dbReference>
<dbReference type="PANTHER" id="PTHR22912:SF217">
    <property type="entry name" value="DIHYDROLIPOYL DEHYDROGENASE"/>
    <property type="match status" value="1"/>
</dbReference>
<keyword evidence="8 13" id="KW-0676">Redox-active center</keyword>
<evidence type="ECO:0000256" key="2">
    <source>
        <dbReference type="ARBA" id="ARBA00016961"/>
    </source>
</evidence>
<reference evidence="16 17" key="1">
    <citation type="submission" date="2016-06" db="EMBL/GenBank/DDBJ databases">
        <title>Gene turnover analysis identifies the evolutionary adaptation of the extremophile Acidithiobacillus caldus.</title>
        <authorList>
            <person name="Zhang X."/>
        </authorList>
    </citation>
    <scope>NUCLEOTIDE SEQUENCE [LARGE SCALE GENOMIC DNA]</scope>
    <source>
        <strain evidence="16 17">DX</strain>
    </source>
</reference>
<keyword evidence="6 11" id="KW-0520">NAD</keyword>
<feature type="binding site" evidence="11">
    <location>
        <position position="61"/>
    </location>
    <ligand>
        <name>FAD</name>
        <dbReference type="ChEBI" id="CHEBI:57692"/>
    </ligand>
</feature>
<dbReference type="InterPro" id="IPR004099">
    <property type="entry name" value="Pyr_nucl-diS_OxRdtase_dimer"/>
</dbReference>
<evidence type="ECO:0000256" key="1">
    <source>
        <dbReference type="ARBA" id="ARBA00007532"/>
    </source>
</evidence>
<dbReference type="InterPro" id="IPR016156">
    <property type="entry name" value="FAD/NAD-linked_Rdtase_dimer_sf"/>
</dbReference>
<dbReference type="SUPFAM" id="SSF55424">
    <property type="entry name" value="FAD/NAD-linked reductases, dimerisation (C-terminal) domain"/>
    <property type="match status" value="1"/>
</dbReference>
<dbReference type="PRINTS" id="PR00368">
    <property type="entry name" value="FADPNR"/>
</dbReference>
<keyword evidence="4 11" id="KW-0274">FAD</keyword>
<feature type="active site" description="Proton acceptor" evidence="10">
    <location>
        <position position="452"/>
    </location>
</feature>
<evidence type="ECO:0000259" key="15">
    <source>
        <dbReference type="Pfam" id="PF07992"/>
    </source>
</evidence>
<dbReference type="Pfam" id="PF02852">
    <property type="entry name" value="Pyr_redox_dim"/>
    <property type="match status" value="1"/>
</dbReference>
<dbReference type="SUPFAM" id="SSF51905">
    <property type="entry name" value="FAD/NAD(P)-binding domain"/>
    <property type="match status" value="1"/>
</dbReference>
<dbReference type="InterPro" id="IPR050151">
    <property type="entry name" value="Class-I_Pyr_Nuc-Dis_Oxidored"/>
</dbReference>